<proteinExistence type="predicted"/>
<dbReference type="AlphaFoldDB" id="A0A953L9H7"/>
<dbReference type="Proteomes" id="UP000753961">
    <property type="component" value="Unassembled WGS sequence"/>
</dbReference>
<dbReference type="Gene3D" id="2.130.10.130">
    <property type="entry name" value="Integrin alpha, N-terminal"/>
    <property type="match status" value="1"/>
</dbReference>
<evidence type="ECO:0000313" key="2">
    <source>
        <dbReference type="EMBL" id="MBY5958860.1"/>
    </source>
</evidence>
<keyword evidence="3" id="KW-1185">Reference proteome</keyword>
<dbReference type="InterPro" id="IPR013517">
    <property type="entry name" value="FG-GAP"/>
</dbReference>
<evidence type="ECO:0000256" key="1">
    <source>
        <dbReference type="ARBA" id="ARBA00022729"/>
    </source>
</evidence>
<protein>
    <submittedName>
        <fullName evidence="2">VCBS repeat-containing protein</fullName>
    </submittedName>
</protein>
<evidence type="ECO:0000313" key="3">
    <source>
        <dbReference type="Proteomes" id="UP000753961"/>
    </source>
</evidence>
<reference evidence="2" key="1">
    <citation type="submission" date="2021-06" db="EMBL/GenBank/DDBJ databases">
        <title>44 bacteria genomes isolated from Dapeng, Shenzhen.</title>
        <authorList>
            <person name="Zheng W."/>
            <person name="Yu S."/>
            <person name="Huang Y."/>
        </authorList>
    </citation>
    <scope>NUCLEOTIDE SEQUENCE</scope>
    <source>
        <strain evidence="2">DP5N28-2</strain>
    </source>
</reference>
<organism evidence="2 3">
    <name type="scientific">Membranihabitans marinus</name>
    <dbReference type="NCBI Taxonomy" id="1227546"/>
    <lineage>
        <taxon>Bacteria</taxon>
        <taxon>Pseudomonadati</taxon>
        <taxon>Bacteroidota</taxon>
        <taxon>Saprospiria</taxon>
        <taxon>Saprospirales</taxon>
        <taxon>Saprospiraceae</taxon>
        <taxon>Membranihabitans</taxon>
    </lineage>
</organism>
<gene>
    <name evidence="2" type="ORF">KUV50_11980</name>
</gene>
<sequence length="464" mass="52517">MGHRMGIYSDGERPDSLFDKGSGREAIEVANIFPEHPVLAKEDWEKIVNYYVAQAPDTLTRVRNRVKIKNGLKHFSYKEAHHSLPPSLTTLVKILPENRGIVYGDTKPGINKLIFLNENLHKESELSFKTAPIHYAEKSDTLYLTTIGKNPFPNDRKDGDLQIIYKANRGMEYNKSKILVPDLKRPVSVAYGDITLNGMEDVVVCEFGNHTGQLSWFQNKGDNHYEKHVLRDAPGAIHSVITDLNHDGRPDIIALMSQGQEGLFYYENNGHEEKTPRGAPTFTEKQLLSFSPLNGSQYFELCDFNDDGHLDILYVCGDNADKTPILKEYHGVYIYLNDGHQNFSLTWFYPQNGAYKAIARDFDQDGDVDIASISFFPDYVETPEESFIYLENNGNMEFTPYSFPESTRGRWMVMDVGDMDGDGDLDIVLGSFVYFSPMGDTTGLGDKWMQEGPSVIVLENTITQ</sequence>
<dbReference type="PANTHER" id="PTHR45460">
    <property type="entry name" value="SIMILAR TO CYSTEINE PROTEINASE"/>
    <property type="match status" value="1"/>
</dbReference>
<dbReference type="Pfam" id="PF13517">
    <property type="entry name" value="FG-GAP_3"/>
    <property type="match status" value="2"/>
</dbReference>
<comment type="caution">
    <text evidence="2">The sequence shown here is derived from an EMBL/GenBank/DDBJ whole genome shotgun (WGS) entry which is preliminary data.</text>
</comment>
<dbReference type="SUPFAM" id="SSF69318">
    <property type="entry name" value="Integrin alpha N-terminal domain"/>
    <property type="match status" value="1"/>
</dbReference>
<dbReference type="InterPro" id="IPR028994">
    <property type="entry name" value="Integrin_alpha_N"/>
</dbReference>
<dbReference type="PANTHER" id="PTHR45460:SF2">
    <property type="entry name" value="ALPHA 1,3 GLUCANASE, GH71 FAMILY (EUROFUNG)"/>
    <property type="match status" value="1"/>
</dbReference>
<dbReference type="RefSeq" id="WP_222580395.1">
    <property type="nucleotide sequence ID" value="NZ_JAHVHU010000010.1"/>
</dbReference>
<keyword evidence="1" id="KW-0732">Signal</keyword>
<dbReference type="EMBL" id="JAHVHU010000010">
    <property type="protein sequence ID" value="MBY5958860.1"/>
    <property type="molecule type" value="Genomic_DNA"/>
</dbReference>
<accession>A0A953L9H7</accession>
<name>A0A953L9H7_9BACT</name>